<comment type="cofactor">
    <cofactor evidence="1">
        <name>pyridoxal 5'-phosphate</name>
        <dbReference type="ChEBI" id="CHEBI:597326"/>
    </cofactor>
</comment>
<accession>A0A7W4Z484</accession>
<dbReference type="NCBIfam" id="TIGR01275">
    <property type="entry name" value="ACC_deam_rel"/>
    <property type="match status" value="1"/>
</dbReference>
<sequence length="338" mass="36570">MSLPPLPPRLALAQLPTPLQPLNRLSEWLGGGTRIWVKRDDLTGSVLSGNKVRKLEFTLAQAMEEGCDTIITCGGVQSNHCRATALLCAQLGLRCHLVLRGTEPEVADGNLLLDQLAGASIEFHPARHYQQNLDSLLESARQRSSDSGHPAFIIPTGASDGIGVWGYLLAARELQNDFERLGIAPEHIVCATGSGGTQAGLTLGAHLLGLKSQVWGVNVCDDEAWFLNKVNQDVSDWSQRYQPDFDPARLNTRVIDGYVGAGYAIADAAIFETISLLARMEGLVLDPVYTGKAFHGMIAEHRAGRLQGKHIVFVHTGGTFGLFPQRDQLAPALKINNP</sequence>
<protein>
    <submittedName>
        <fullName evidence="7">D-cysteine desulfhydrase</fullName>
        <ecNumber evidence="7">4.4.1.15</ecNumber>
    </submittedName>
</protein>
<reference evidence="7 8" key="1">
    <citation type="submission" date="2020-08" db="EMBL/GenBank/DDBJ databases">
        <title>Genomic Encyclopedia of Type Strains, Phase III (KMG-III): the genomes of soil and plant-associated and newly described type strains.</title>
        <authorList>
            <person name="Whitman W."/>
        </authorList>
    </citation>
    <scope>NUCLEOTIDE SEQUENCE [LARGE SCALE GENOMIC DNA]</scope>
    <source>
        <strain evidence="7 8">CECT 8654</strain>
    </source>
</reference>
<dbReference type="Proteomes" id="UP000537130">
    <property type="component" value="Unassembled WGS sequence"/>
</dbReference>
<feature type="active site" description="Nucleophile" evidence="4">
    <location>
        <position position="78"/>
    </location>
</feature>
<evidence type="ECO:0000256" key="4">
    <source>
        <dbReference type="PIRSR" id="PIRSR006278-1"/>
    </source>
</evidence>
<dbReference type="InterPro" id="IPR027278">
    <property type="entry name" value="ACCD_DCysDesulf"/>
</dbReference>
<dbReference type="InterPro" id="IPR005966">
    <property type="entry name" value="D-Cys_desShydrase"/>
</dbReference>
<keyword evidence="7" id="KW-0456">Lyase</keyword>
<feature type="modified residue" description="N6-(pyridoxal phosphate)lysine" evidence="5">
    <location>
        <position position="51"/>
    </location>
</feature>
<dbReference type="Gene3D" id="3.40.50.1100">
    <property type="match status" value="2"/>
</dbReference>
<dbReference type="PANTHER" id="PTHR43780">
    <property type="entry name" value="1-AMINOCYCLOPROPANE-1-CARBOXYLATE DEAMINASE-RELATED"/>
    <property type="match status" value="1"/>
</dbReference>
<name>A0A7W4Z484_9GAMM</name>
<evidence type="ECO:0000313" key="8">
    <source>
        <dbReference type="Proteomes" id="UP000537130"/>
    </source>
</evidence>
<dbReference type="PIRSF" id="PIRSF006278">
    <property type="entry name" value="ACCD_DCysDesulf"/>
    <property type="match status" value="1"/>
</dbReference>
<evidence type="ECO:0000256" key="3">
    <source>
        <dbReference type="ARBA" id="ARBA00022898"/>
    </source>
</evidence>
<dbReference type="EMBL" id="JACHWY010000001">
    <property type="protein sequence ID" value="MBB3046279.1"/>
    <property type="molecule type" value="Genomic_DNA"/>
</dbReference>
<dbReference type="EC" id="4.4.1.15" evidence="7"/>
<dbReference type="InterPro" id="IPR001926">
    <property type="entry name" value="TrpB-like_PALP"/>
</dbReference>
<dbReference type="AlphaFoldDB" id="A0A7W4Z484"/>
<proteinExistence type="inferred from homology"/>
<dbReference type="PANTHER" id="PTHR43780:SF2">
    <property type="entry name" value="1-AMINOCYCLOPROPANE-1-CARBOXYLATE DEAMINASE-RELATED"/>
    <property type="match status" value="1"/>
</dbReference>
<dbReference type="RefSeq" id="WP_183408985.1">
    <property type="nucleotide sequence ID" value="NZ_JACHWY010000001.1"/>
</dbReference>
<evidence type="ECO:0000313" key="7">
    <source>
        <dbReference type="EMBL" id="MBB3046279.1"/>
    </source>
</evidence>
<evidence type="ECO:0000256" key="1">
    <source>
        <dbReference type="ARBA" id="ARBA00001933"/>
    </source>
</evidence>
<comment type="caution">
    <text evidence="7">The sequence shown here is derived from an EMBL/GenBank/DDBJ whole genome shotgun (WGS) entry which is preliminary data.</text>
</comment>
<organism evidence="7 8">
    <name type="scientific">Litorivivens lipolytica</name>
    <dbReference type="NCBI Taxonomy" id="1524264"/>
    <lineage>
        <taxon>Bacteria</taxon>
        <taxon>Pseudomonadati</taxon>
        <taxon>Pseudomonadota</taxon>
        <taxon>Gammaproteobacteria</taxon>
        <taxon>Litorivivens</taxon>
    </lineage>
</organism>
<keyword evidence="3 5" id="KW-0663">Pyridoxal phosphate</keyword>
<evidence type="ECO:0000259" key="6">
    <source>
        <dbReference type="Pfam" id="PF00291"/>
    </source>
</evidence>
<feature type="domain" description="Tryptophan synthase beta chain-like PALP" evidence="6">
    <location>
        <begin position="12"/>
        <end position="317"/>
    </location>
</feature>
<dbReference type="GO" id="GO:0019148">
    <property type="term" value="F:D-cysteine desulfhydrase activity"/>
    <property type="evidence" value="ECO:0007669"/>
    <property type="project" value="UniProtKB-EC"/>
</dbReference>
<gene>
    <name evidence="7" type="ORF">FHR99_000515</name>
</gene>
<evidence type="ECO:0000256" key="5">
    <source>
        <dbReference type="PIRSR" id="PIRSR006278-2"/>
    </source>
</evidence>
<evidence type="ECO:0000256" key="2">
    <source>
        <dbReference type="ARBA" id="ARBA00008639"/>
    </source>
</evidence>
<dbReference type="SUPFAM" id="SSF53686">
    <property type="entry name" value="Tryptophan synthase beta subunit-like PLP-dependent enzymes"/>
    <property type="match status" value="1"/>
</dbReference>
<dbReference type="Pfam" id="PF00291">
    <property type="entry name" value="PALP"/>
    <property type="match status" value="1"/>
</dbReference>
<dbReference type="InterPro" id="IPR036052">
    <property type="entry name" value="TrpB-like_PALP_sf"/>
</dbReference>
<keyword evidence="8" id="KW-1185">Reference proteome</keyword>
<comment type="similarity">
    <text evidence="2">Belongs to the ACC deaminase/D-cysteine desulfhydrase family.</text>
</comment>